<dbReference type="OMA" id="MCALIAN"/>
<protein>
    <submittedName>
        <fullName evidence="2">AMP deaminase 2</fullName>
    </submittedName>
</protein>
<evidence type="ECO:0000256" key="1">
    <source>
        <dbReference type="ARBA" id="ARBA00006676"/>
    </source>
</evidence>
<dbReference type="Gene3D" id="4.10.800.20">
    <property type="match status" value="1"/>
</dbReference>
<dbReference type="STRING" id="407821.A0A087UKN7"/>
<evidence type="ECO:0000313" key="3">
    <source>
        <dbReference type="Proteomes" id="UP000054359"/>
    </source>
</evidence>
<organism evidence="2 3">
    <name type="scientific">Stegodyphus mimosarum</name>
    <name type="common">African social velvet spider</name>
    <dbReference type="NCBI Taxonomy" id="407821"/>
    <lineage>
        <taxon>Eukaryota</taxon>
        <taxon>Metazoa</taxon>
        <taxon>Ecdysozoa</taxon>
        <taxon>Arthropoda</taxon>
        <taxon>Chelicerata</taxon>
        <taxon>Arachnida</taxon>
        <taxon>Araneae</taxon>
        <taxon>Araneomorphae</taxon>
        <taxon>Entelegynae</taxon>
        <taxon>Eresoidea</taxon>
        <taxon>Eresidae</taxon>
        <taxon>Stegodyphus</taxon>
    </lineage>
</organism>
<dbReference type="SUPFAM" id="SSF51556">
    <property type="entry name" value="Metallo-dependent hydrolases"/>
    <property type="match status" value="1"/>
</dbReference>
<dbReference type="GO" id="GO:0003876">
    <property type="term" value="F:AMP deaminase activity"/>
    <property type="evidence" value="ECO:0007669"/>
    <property type="project" value="InterPro"/>
</dbReference>
<dbReference type="GO" id="GO:0032264">
    <property type="term" value="P:IMP salvage"/>
    <property type="evidence" value="ECO:0007669"/>
    <property type="project" value="InterPro"/>
</dbReference>
<dbReference type="PANTHER" id="PTHR11359">
    <property type="entry name" value="AMP DEAMINASE"/>
    <property type="match status" value="1"/>
</dbReference>
<proteinExistence type="inferred from homology"/>
<dbReference type="Proteomes" id="UP000054359">
    <property type="component" value="Unassembled WGS sequence"/>
</dbReference>
<dbReference type="OrthoDB" id="1723809at2759"/>
<dbReference type="GO" id="GO:0005829">
    <property type="term" value="C:cytosol"/>
    <property type="evidence" value="ECO:0007669"/>
    <property type="project" value="TreeGrafter"/>
</dbReference>
<dbReference type="AlphaFoldDB" id="A0A087UKN7"/>
<feature type="non-terminal residue" evidence="2">
    <location>
        <position position="436"/>
    </location>
</feature>
<dbReference type="Gene3D" id="3.20.20.140">
    <property type="entry name" value="Metal-dependent hydrolases"/>
    <property type="match status" value="1"/>
</dbReference>
<dbReference type="Pfam" id="PF19326">
    <property type="entry name" value="AMP_deaminase"/>
    <property type="match status" value="1"/>
</dbReference>
<accession>A0A087UKN7</accession>
<reference evidence="2 3" key="1">
    <citation type="submission" date="2013-11" db="EMBL/GenBank/DDBJ databases">
        <title>Genome sequencing of Stegodyphus mimosarum.</title>
        <authorList>
            <person name="Bechsgaard J."/>
        </authorList>
    </citation>
    <scope>NUCLEOTIDE SEQUENCE [LARGE SCALE GENOMIC DNA]</scope>
</reference>
<dbReference type="InterPro" id="IPR032466">
    <property type="entry name" value="Metal_Hydrolase"/>
</dbReference>
<dbReference type="GO" id="GO:0046033">
    <property type="term" value="P:AMP metabolic process"/>
    <property type="evidence" value="ECO:0007669"/>
    <property type="project" value="TreeGrafter"/>
</dbReference>
<comment type="similarity">
    <text evidence="1">Belongs to the metallo-dependent hydrolases superfamily. Adenosine and AMP deaminases family.</text>
</comment>
<dbReference type="InterPro" id="IPR006329">
    <property type="entry name" value="AMPD"/>
</dbReference>
<sequence length="436" mass="50585">MNDVSHDLLNASDACTECSGESGDYVARDFKVLDIVTPDDEDEDFKEAAKTIIHHSQENAMKNEISAPYELPHFPIEVHETRKAIQKKLCTRVQKELEEKKSILGTEPDEDFISQLNEFDYVPHYQRVAVSGEDTSGVPLEDLRQASQLIHEALKLRQQYMFYAKQSFPTVTARFLKPHVPEQICTPSELLYDVSFTEKDPWKRDFPEDLNYVLNTEDGVIQVYRTKEDVEDGRRLDYPFPSLTTFVADMNLICAMITDGPLKSFCYRRLSYLYLKYQLHVLLNEMTELTAQKAVPHRDFYNIRKVDTHVHAASCMNQKHLLRFIKRTMKKCANETVCLSNGKPLTLQEVFDSLNLTAYDLSVDVLDVHADRNTFHRFDKFNAKYNPIGESRLREIFLKTDNFVEGKYFAHILKEVMSDLEESKYQNAELRLSIYG</sequence>
<keyword evidence="3" id="KW-1185">Reference proteome</keyword>
<gene>
    <name evidence="2" type="ORF">X975_05659</name>
</gene>
<dbReference type="EMBL" id="KK120276">
    <property type="protein sequence ID" value="KFM77926.1"/>
    <property type="molecule type" value="Genomic_DNA"/>
</dbReference>
<name>A0A087UKN7_STEMI</name>
<dbReference type="PANTHER" id="PTHR11359:SF0">
    <property type="entry name" value="AMP DEAMINASE"/>
    <property type="match status" value="1"/>
</dbReference>
<evidence type="ECO:0000313" key="2">
    <source>
        <dbReference type="EMBL" id="KFM77926.1"/>
    </source>
</evidence>